<proteinExistence type="inferred from homology"/>
<dbReference type="GO" id="GO:0032263">
    <property type="term" value="P:GMP salvage"/>
    <property type="evidence" value="ECO:0007669"/>
    <property type="project" value="TreeGrafter"/>
</dbReference>
<dbReference type="EMBL" id="JARAKH010000034">
    <property type="protein sequence ID" value="KAK8384526.1"/>
    <property type="molecule type" value="Genomic_DNA"/>
</dbReference>
<evidence type="ECO:0000313" key="15">
    <source>
        <dbReference type="EMBL" id="KAK8384526.1"/>
    </source>
</evidence>
<evidence type="ECO:0000256" key="12">
    <source>
        <dbReference type="ARBA" id="ARBA00022842"/>
    </source>
</evidence>
<dbReference type="PANTHER" id="PTHR43340">
    <property type="entry name" value="HYPOXANTHINE-GUANINE PHOSPHORIBOSYLTRANSFERASE"/>
    <property type="match status" value="1"/>
</dbReference>
<dbReference type="Pfam" id="PF00156">
    <property type="entry name" value="Pribosyltran"/>
    <property type="match status" value="1"/>
</dbReference>
<dbReference type="PANTHER" id="PTHR43340:SF1">
    <property type="entry name" value="HYPOXANTHINE PHOSPHORIBOSYLTRANSFERASE"/>
    <property type="match status" value="1"/>
</dbReference>
<evidence type="ECO:0000256" key="1">
    <source>
        <dbReference type="ARBA" id="ARBA00001946"/>
    </source>
</evidence>
<dbReference type="GO" id="GO:0000287">
    <property type="term" value="F:magnesium ion binding"/>
    <property type="evidence" value="ECO:0007669"/>
    <property type="project" value="TreeGrafter"/>
</dbReference>
<dbReference type="AlphaFoldDB" id="A0AAW0TB21"/>
<evidence type="ECO:0000313" key="16">
    <source>
        <dbReference type="Proteomes" id="UP001487740"/>
    </source>
</evidence>
<comment type="cofactor">
    <cofactor evidence="1 13">
        <name>Mg(2+)</name>
        <dbReference type="ChEBI" id="CHEBI:18420"/>
    </cofactor>
</comment>
<dbReference type="NCBIfam" id="TIGR01203">
    <property type="entry name" value="HGPRTase"/>
    <property type="match status" value="1"/>
</dbReference>
<dbReference type="EC" id="2.4.2.8" evidence="5 13"/>
<comment type="caution">
    <text evidence="15">The sequence shown here is derived from an EMBL/GenBank/DDBJ whole genome shotgun (WGS) entry which is preliminary data.</text>
</comment>
<evidence type="ECO:0000256" key="3">
    <source>
        <dbReference type="ARBA" id="ARBA00004669"/>
    </source>
</evidence>
<comment type="catalytic activity">
    <reaction evidence="13">
        <text>IMP + diphosphate = hypoxanthine + 5-phospho-alpha-D-ribose 1-diphosphate</text>
        <dbReference type="Rhea" id="RHEA:17973"/>
        <dbReference type="ChEBI" id="CHEBI:17368"/>
        <dbReference type="ChEBI" id="CHEBI:33019"/>
        <dbReference type="ChEBI" id="CHEBI:58017"/>
        <dbReference type="ChEBI" id="CHEBI:58053"/>
        <dbReference type="EC" id="2.4.2.8"/>
    </reaction>
</comment>
<dbReference type="Proteomes" id="UP001487740">
    <property type="component" value="Unassembled WGS sequence"/>
</dbReference>
<keyword evidence="9 13" id="KW-0479">Metal-binding</keyword>
<keyword evidence="12 13" id="KW-0460">Magnesium</keyword>
<evidence type="ECO:0000256" key="9">
    <source>
        <dbReference type="ARBA" id="ARBA00022723"/>
    </source>
</evidence>
<feature type="domain" description="Phosphoribosyltransferase" evidence="14">
    <location>
        <begin position="41"/>
        <end position="194"/>
    </location>
</feature>
<dbReference type="InterPro" id="IPR050408">
    <property type="entry name" value="HGPRT"/>
</dbReference>
<evidence type="ECO:0000256" key="13">
    <source>
        <dbReference type="RuleBase" id="RU364099"/>
    </source>
</evidence>
<evidence type="ECO:0000256" key="6">
    <source>
        <dbReference type="ARBA" id="ARBA00022490"/>
    </source>
</evidence>
<keyword evidence="10 13" id="KW-0660">Purine salvage</keyword>
<dbReference type="GO" id="GO:0000166">
    <property type="term" value="F:nucleotide binding"/>
    <property type="evidence" value="ECO:0007669"/>
    <property type="project" value="UniProtKB-KW"/>
</dbReference>
<keyword evidence="6 13" id="KW-0963">Cytoplasm</keyword>
<comment type="subcellular location">
    <subcellularLocation>
        <location evidence="2 13">Cytoplasm</location>
    </subcellularLocation>
</comment>
<sequence length="250" mass="28758">MSKDCIKIADDYTGYALSNFCVPRHYEEDLENVLIPWGLIQDRTERLARDIFQDIRDEPLTALCVLKGGYRFYTDLLDKLTTLNRFHASVSVQLHVDFIRLKSYENDDSTGDIRVIGGDNLSNLRGHNVLVVEDIIDTGRTMSRLLAILQKYEPKSVKVASLLVKRRPDSTGYRPDYCGFEVPDKFVVGYALDYNEYFRDLNVSMLCWIYYYTCLYSFASFCLTEIPLSALSGFLISSDTFNSHLKLLLM</sequence>
<evidence type="ECO:0000256" key="4">
    <source>
        <dbReference type="ARBA" id="ARBA00008391"/>
    </source>
</evidence>
<dbReference type="GO" id="GO:0004422">
    <property type="term" value="F:hypoxanthine phosphoribosyltransferase activity"/>
    <property type="evidence" value="ECO:0007669"/>
    <property type="project" value="InterPro"/>
</dbReference>
<comment type="pathway">
    <text evidence="3 13">Purine metabolism; IMP biosynthesis via salvage pathway; IMP from hypoxanthine: step 1/1.</text>
</comment>
<dbReference type="GO" id="GO:0005829">
    <property type="term" value="C:cytosol"/>
    <property type="evidence" value="ECO:0007669"/>
    <property type="project" value="TreeGrafter"/>
</dbReference>
<evidence type="ECO:0000256" key="10">
    <source>
        <dbReference type="ARBA" id="ARBA00022726"/>
    </source>
</evidence>
<evidence type="ECO:0000256" key="5">
    <source>
        <dbReference type="ARBA" id="ARBA00011895"/>
    </source>
</evidence>
<evidence type="ECO:0000256" key="11">
    <source>
        <dbReference type="ARBA" id="ARBA00022741"/>
    </source>
</evidence>
<gene>
    <name evidence="15" type="ORF">O3P69_014240</name>
</gene>
<dbReference type="InterPro" id="IPR000836">
    <property type="entry name" value="PRTase_dom"/>
</dbReference>
<dbReference type="InterPro" id="IPR029057">
    <property type="entry name" value="PRTase-like"/>
</dbReference>
<evidence type="ECO:0000256" key="7">
    <source>
        <dbReference type="ARBA" id="ARBA00022676"/>
    </source>
</evidence>
<reference evidence="15 16" key="1">
    <citation type="submission" date="2023-03" db="EMBL/GenBank/DDBJ databases">
        <title>High-quality genome of Scylla paramamosain provides insights in environmental adaptation.</title>
        <authorList>
            <person name="Zhang L."/>
        </authorList>
    </citation>
    <scope>NUCLEOTIDE SEQUENCE [LARGE SCALE GENOMIC DNA]</scope>
    <source>
        <strain evidence="15">LZ_2023a</strain>
        <tissue evidence="15">Muscle</tissue>
    </source>
</reference>
<dbReference type="InterPro" id="IPR005904">
    <property type="entry name" value="Hxn_phspho_trans"/>
</dbReference>
<evidence type="ECO:0000256" key="2">
    <source>
        <dbReference type="ARBA" id="ARBA00004496"/>
    </source>
</evidence>
<evidence type="ECO:0000259" key="14">
    <source>
        <dbReference type="Pfam" id="PF00156"/>
    </source>
</evidence>
<keyword evidence="7 13" id="KW-0328">Glycosyltransferase</keyword>
<name>A0AAW0TB21_SCYPA</name>
<accession>A0AAW0TB21</accession>
<keyword evidence="16" id="KW-1185">Reference proteome</keyword>
<comment type="similarity">
    <text evidence="4 13">Belongs to the purine/pyrimidine phosphoribosyltransferase family.</text>
</comment>
<protein>
    <recommendedName>
        <fullName evidence="5 13">Hypoxanthine phosphoribosyltransferase</fullName>
        <ecNumber evidence="5 13">2.4.2.8</ecNumber>
    </recommendedName>
</protein>
<dbReference type="GO" id="GO:0032264">
    <property type="term" value="P:IMP salvage"/>
    <property type="evidence" value="ECO:0007669"/>
    <property type="project" value="TreeGrafter"/>
</dbReference>
<dbReference type="Gene3D" id="3.40.50.2020">
    <property type="match status" value="1"/>
</dbReference>
<organism evidence="15 16">
    <name type="scientific">Scylla paramamosain</name>
    <name type="common">Mud crab</name>
    <dbReference type="NCBI Taxonomy" id="85552"/>
    <lineage>
        <taxon>Eukaryota</taxon>
        <taxon>Metazoa</taxon>
        <taxon>Ecdysozoa</taxon>
        <taxon>Arthropoda</taxon>
        <taxon>Crustacea</taxon>
        <taxon>Multicrustacea</taxon>
        <taxon>Malacostraca</taxon>
        <taxon>Eumalacostraca</taxon>
        <taxon>Eucarida</taxon>
        <taxon>Decapoda</taxon>
        <taxon>Pleocyemata</taxon>
        <taxon>Brachyura</taxon>
        <taxon>Eubrachyura</taxon>
        <taxon>Portunoidea</taxon>
        <taxon>Portunidae</taxon>
        <taxon>Portuninae</taxon>
        <taxon>Scylla</taxon>
    </lineage>
</organism>
<keyword evidence="11 13" id="KW-0547">Nucleotide-binding</keyword>
<dbReference type="GO" id="GO:0006166">
    <property type="term" value="P:purine ribonucleoside salvage"/>
    <property type="evidence" value="ECO:0007669"/>
    <property type="project" value="UniProtKB-KW"/>
</dbReference>
<dbReference type="GO" id="GO:0046100">
    <property type="term" value="P:hypoxanthine metabolic process"/>
    <property type="evidence" value="ECO:0007669"/>
    <property type="project" value="TreeGrafter"/>
</dbReference>
<dbReference type="GO" id="GO:0006178">
    <property type="term" value="P:guanine salvage"/>
    <property type="evidence" value="ECO:0007669"/>
    <property type="project" value="TreeGrafter"/>
</dbReference>
<dbReference type="SUPFAM" id="SSF53271">
    <property type="entry name" value="PRTase-like"/>
    <property type="match status" value="1"/>
</dbReference>
<dbReference type="CDD" id="cd06223">
    <property type="entry name" value="PRTases_typeI"/>
    <property type="match status" value="1"/>
</dbReference>
<dbReference type="FunFam" id="3.40.50.2020:FF:000053">
    <property type="entry name" value="Hypoxanthine phosphoribosyltransferase"/>
    <property type="match status" value="1"/>
</dbReference>
<evidence type="ECO:0000256" key="8">
    <source>
        <dbReference type="ARBA" id="ARBA00022679"/>
    </source>
</evidence>
<keyword evidence="8 13" id="KW-0808">Transferase</keyword>